<protein>
    <submittedName>
        <fullName evidence="2">Kinase-like domain-containing protein</fullName>
    </submittedName>
</protein>
<keyword evidence="2" id="KW-0418">Kinase</keyword>
<dbReference type="EMBL" id="BEXD01003001">
    <property type="protein sequence ID" value="GBB99974.1"/>
    <property type="molecule type" value="Genomic_DNA"/>
</dbReference>
<reference evidence="2" key="2">
    <citation type="submission" date="2019-10" db="EMBL/GenBank/DDBJ databases">
        <title>Conservation and host-specific expression of non-tandemly repeated heterogenous ribosome RNA gene in arbuscular mycorrhizal fungi.</title>
        <authorList>
            <person name="Maeda T."/>
            <person name="Kobayashi Y."/>
            <person name="Nakagawa T."/>
            <person name="Ezawa T."/>
            <person name="Yamaguchi K."/>
            <person name="Bino T."/>
            <person name="Nishimoto Y."/>
            <person name="Shigenobu S."/>
            <person name="Kawaguchi M."/>
        </authorList>
    </citation>
    <scope>NUCLEOTIDE SEQUENCE</scope>
    <source>
        <strain evidence="2">HR1</strain>
    </source>
</reference>
<dbReference type="Proteomes" id="UP000615446">
    <property type="component" value="Unassembled WGS sequence"/>
</dbReference>
<dbReference type="AlphaFoldDB" id="A0A2Z6RP31"/>
<reference evidence="1 3" key="1">
    <citation type="submission" date="2017-11" db="EMBL/GenBank/DDBJ databases">
        <title>The genome of Rhizophagus clarus HR1 reveals common genetic basis of auxotrophy among arbuscular mycorrhizal fungi.</title>
        <authorList>
            <person name="Kobayashi Y."/>
        </authorList>
    </citation>
    <scope>NUCLEOTIDE SEQUENCE [LARGE SCALE GENOMIC DNA]</scope>
    <source>
        <strain evidence="1 3">HR1</strain>
    </source>
</reference>
<dbReference type="OrthoDB" id="2303611at2759"/>
<dbReference type="SUPFAM" id="SSF46689">
    <property type="entry name" value="Homeodomain-like"/>
    <property type="match status" value="1"/>
</dbReference>
<proteinExistence type="predicted"/>
<dbReference type="InterPro" id="IPR009057">
    <property type="entry name" value="Homeodomain-like_sf"/>
</dbReference>
<dbReference type="Proteomes" id="UP000247702">
    <property type="component" value="Unassembled WGS sequence"/>
</dbReference>
<evidence type="ECO:0000313" key="1">
    <source>
        <dbReference type="EMBL" id="GBB99974.1"/>
    </source>
</evidence>
<evidence type="ECO:0000313" key="2">
    <source>
        <dbReference type="EMBL" id="GET03570.1"/>
    </source>
</evidence>
<dbReference type="Gene3D" id="1.10.10.60">
    <property type="entry name" value="Homeodomain-like"/>
    <property type="match status" value="1"/>
</dbReference>
<dbReference type="EMBL" id="BLAL01000324">
    <property type="protein sequence ID" value="GET03570.1"/>
    <property type="molecule type" value="Genomic_DNA"/>
</dbReference>
<keyword evidence="3" id="KW-1185">Reference proteome</keyword>
<dbReference type="GO" id="GO:0016301">
    <property type="term" value="F:kinase activity"/>
    <property type="evidence" value="ECO:0007669"/>
    <property type="project" value="UniProtKB-KW"/>
</dbReference>
<keyword evidence="2" id="KW-0808">Transferase</keyword>
<accession>A0A2Z6RP31</accession>
<name>A0A2Z6RP31_9GLOM</name>
<sequence length="163" mass="19639">MALFSEEDNGLIKQYMKEFSHRRNVFALISSLMPKYTARQIYVHWNKLLNPKLCNKPLGYHEKNYISELIQKHRTSKTINWKNVIYDLERQFGKLYSQNLVKNFWYSKCRRDNSRYTNDPTLHLSKPHFDDAKYQNCSPMLSTKEPMISHEPKFNKPYKMKPL</sequence>
<comment type="caution">
    <text evidence="1">The sequence shown here is derived from an EMBL/GenBank/DDBJ whole genome shotgun (WGS) entry which is preliminary data.</text>
</comment>
<organism evidence="1 3">
    <name type="scientific">Rhizophagus clarus</name>
    <dbReference type="NCBI Taxonomy" id="94130"/>
    <lineage>
        <taxon>Eukaryota</taxon>
        <taxon>Fungi</taxon>
        <taxon>Fungi incertae sedis</taxon>
        <taxon>Mucoromycota</taxon>
        <taxon>Glomeromycotina</taxon>
        <taxon>Glomeromycetes</taxon>
        <taxon>Glomerales</taxon>
        <taxon>Glomeraceae</taxon>
        <taxon>Rhizophagus</taxon>
    </lineage>
</organism>
<evidence type="ECO:0000313" key="3">
    <source>
        <dbReference type="Proteomes" id="UP000247702"/>
    </source>
</evidence>
<gene>
    <name evidence="2" type="ORF">RCL2_002990500</name>
    <name evidence="1" type="ORF">RclHR1_00370015</name>
</gene>